<dbReference type="PRINTS" id="PR01438">
    <property type="entry name" value="UNVRSLSTRESS"/>
</dbReference>
<dbReference type="InterPro" id="IPR006015">
    <property type="entry name" value="Universal_stress_UspA"/>
</dbReference>
<dbReference type="Proteomes" id="UP000011546">
    <property type="component" value="Unassembled WGS sequence"/>
</dbReference>
<organism evidence="3 4">
    <name type="scientific">Halorubrum kocurii JCM 14978</name>
    <dbReference type="NCBI Taxonomy" id="1230456"/>
    <lineage>
        <taxon>Archaea</taxon>
        <taxon>Methanobacteriati</taxon>
        <taxon>Methanobacteriota</taxon>
        <taxon>Stenosarchaea group</taxon>
        <taxon>Halobacteria</taxon>
        <taxon>Halobacteriales</taxon>
        <taxon>Haloferacaceae</taxon>
        <taxon>Halorubrum</taxon>
    </lineage>
</organism>
<name>M0P3Z3_9EURY</name>
<dbReference type="AlphaFoldDB" id="M0P3Z3"/>
<dbReference type="Gene3D" id="3.40.50.620">
    <property type="entry name" value="HUPs"/>
    <property type="match status" value="1"/>
</dbReference>
<comment type="similarity">
    <text evidence="1">Belongs to the universal stress protein A family.</text>
</comment>
<sequence>MYDDILVPTDGSDVADTATSHAIELASVCDATVHAVYAIEPERTTLPSEAMRHDEVHQEHVDWGQEITAAIAERARERGLEGVAAVREGVPHEVISDYAADNGVDLIVMGTAGRTGLREQLIGSVTEKTVRTAEVPVLTMRDYDAE</sequence>
<dbReference type="RefSeq" id="WP_008848362.1">
    <property type="nucleotide sequence ID" value="NZ_AOJH01000053.1"/>
</dbReference>
<evidence type="ECO:0000256" key="1">
    <source>
        <dbReference type="ARBA" id="ARBA00008791"/>
    </source>
</evidence>
<dbReference type="STRING" id="1230456.C468_08199"/>
<comment type="caution">
    <text evidence="3">The sequence shown here is derived from an EMBL/GenBank/DDBJ whole genome shotgun (WGS) entry which is preliminary data.</text>
</comment>
<reference evidence="3 4" key="1">
    <citation type="journal article" date="2014" name="PLoS Genet.">
        <title>Phylogenetically driven sequencing of extremely halophilic archaea reveals strategies for static and dynamic osmo-response.</title>
        <authorList>
            <person name="Becker E.A."/>
            <person name="Seitzer P.M."/>
            <person name="Tritt A."/>
            <person name="Larsen D."/>
            <person name="Krusor M."/>
            <person name="Yao A.I."/>
            <person name="Wu D."/>
            <person name="Madern D."/>
            <person name="Eisen J.A."/>
            <person name="Darling A.E."/>
            <person name="Facciotti M.T."/>
        </authorList>
    </citation>
    <scope>NUCLEOTIDE SEQUENCE [LARGE SCALE GENOMIC DNA]</scope>
    <source>
        <strain evidence="3 4">JCM 14978</strain>
    </source>
</reference>
<dbReference type="Pfam" id="PF00582">
    <property type="entry name" value="Usp"/>
    <property type="match status" value="1"/>
</dbReference>
<dbReference type="OrthoDB" id="105697at2157"/>
<dbReference type="EMBL" id="AOJH01000053">
    <property type="protein sequence ID" value="EMA64826.1"/>
    <property type="molecule type" value="Genomic_DNA"/>
</dbReference>
<dbReference type="InterPro" id="IPR014729">
    <property type="entry name" value="Rossmann-like_a/b/a_fold"/>
</dbReference>
<dbReference type="PATRIC" id="fig|1230456.3.peg.1618"/>
<dbReference type="PANTHER" id="PTHR46268">
    <property type="entry name" value="STRESS RESPONSE PROTEIN NHAX"/>
    <property type="match status" value="1"/>
</dbReference>
<proteinExistence type="inferred from homology"/>
<feature type="domain" description="UspA" evidence="2">
    <location>
        <begin position="1"/>
        <end position="139"/>
    </location>
</feature>
<evidence type="ECO:0000259" key="2">
    <source>
        <dbReference type="Pfam" id="PF00582"/>
    </source>
</evidence>
<dbReference type="CDD" id="cd00293">
    <property type="entry name" value="USP-like"/>
    <property type="match status" value="1"/>
</dbReference>
<dbReference type="PANTHER" id="PTHR46268:SF6">
    <property type="entry name" value="UNIVERSAL STRESS PROTEIN UP12"/>
    <property type="match status" value="1"/>
</dbReference>
<keyword evidence="4" id="KW-1185">Reference proteome</keyword>
<dbReference type="InterPro" id="IPR006016">
    <property type="entry name" value="UspA"/>
</dbReference>
<gene>
    <name evidence="3" type="ORF">C468_08199</name>
</gene>
<evidence type="ECO:0000313" key="3">
    <source>
        <dbReference type="EMBL" id="EMA64826.1"/>
    </source>
</evidence>
<dbReference type="SUPFAM" id="SSF52402">
    <property type="entry name" value="Adenine nucleotide alpha hydrolases-like"/>
    <property type="match status" value="1"/>
</dbReference>
<evidence type="ECO:0000313" key="4">
    <source>
        <dbReference type="Proteomes" id="UP000011546"/>
    </source>
</evidence>
<accession>M0P3Z3</accession>
<protein>
    <submittedName>
        <fullName evidence="3">UspA domain protein</fullName>
    </submittedName>
</protein>